<evidence type="ECO:0000313" key="2">
    <source>
        <dbReference type="Proteomes" id="UP001234178"/>
    </source>
</evidence>
<comment type="caution">
    <text evidence="1">The sequence shown here is derived from an EMBL/GenBank/DDBJ whole genome shotgun (WGS) entry which is preliminary data.</text>
</comment>
<dbReference type="PROSITE" id="PS51257">
    <property type="entry name" value="PROKAR_LIPOPROTEIN"/>
    <property type="match status" value="1"/>
</dbReference>
<name>A0ABR0AU15_9CRUS</name>
<evidence type="ECO:0000313" key="1">
    <source>
        <dbReference type="EMBL" id="KAK4028608.1"/>
    </source>
</evidence>
<dbReference type="EMBL" id="JAOYFB010000039">
    <property type="protein sequence ID" value="KAK4028608.1"/>
    <property type="molecule type" value="Genomic_DNA"/>
</dbReference>
<organism evidence="1 2">
    <name type="scientific">Daphnia magna</name>
    <dbReference type="NCBI Taxonomy" id="35525"/>
    <lineage>
        <taxon>Eukaryota</taxon>
        <taxon>Metazoa</taxon>
        <taxon>Ecdysozoa</taxon>
        <taxon>Arthropoda</taxon>
        <taxon>Crustacea</taxon>
        <taxon>Branchiopoda</taxon>
        <taxon>Diplostraca</taxon>
        <taxon>Cladocera</taxon>
        <taxon>Anomopoda</taxon>
        <taxon>Daphniidae</taxon>
        <taxon>Daphnia</taxon>
    </lineage>
</organism>
<proteinExistence type="predicted"/>
<protein>
    <submittedName>
        <fullName evidence="1">Uncharacterized protein</fullName>
    </submittedName>
</protein>
<dbReference type="Proteomes" id="UP001234178">
    <property type="component" value="Unassembled WGS sequence"/>
</dbReference>
<gene>
    <name evidence="1" type="ORF">OUZ56_021613</name>
</gene>
<reference evidence="1 2" key="1">
    <citation type="journal article" date="2023" name="Nucleic Acids Res.">
        <title>The hologenome of Daphnia magna reveals possible DNA methylation and microbiome-mediated evolution of the host genome.</title>
        <authorList>
            <person name="Chaturvedi A."/>
            <person name="Li X."/>
            <person name="Dhandapani V."/>
            <person name="Marshall H."/>
            <person name="Kissane S."/>
            <person name="Cuenca-Cambronero M."/>
            <person name="Asole G."/>
            <person name="Calvet F."/>
            <person name="Ruiz-Romero M."/>
            <person name="Marangio P."/>
            <person name="Guigo R."/>
            <person name="Rago D."/>
            <person name="Mirbahai L."/>
            <person name="Eastwood N."/>
            <person name="Colbourne J.K."/>
            <person name="Zhou J."/>
            <person name="Mallon E."/>
            <person name="Orsini L."/>
        </authorList>
    </citation>
    <scope>NUCLEOTIDE SEQUENCE [LARGE SCALE GENOMIC DNA]</scope>
    <source>
        <strain evidence="1">LRV0_1</strain>
    </source>
</reference>
<keyword evidence="2" id="KW-1185">Reference proteome</keyword>
<accession>A0ABR0AU15</accession>
<sequence>MNLEFKGQSKVSRYDLVWQPYLSILPISFGCSRRGEGLKKQQLVCYPDVTTEKPMLACNAFKEVANQ</sequence>